<dbReference type="AlphaFoldDB" id="A0A2M3ZR48"/>
<protein>
    <submittedName>
        <fullName evidence="2">Putative secreted peptide</fullName>
    </submittedName>
</protein>
<dbReference type="EMBL" id="GGFM01010169">
    <property type="protein sequence ID" value="MBW30920.1"/>
    <property type="molecule type" value="Transcribed_RNA"/>
</dbReference>
<feature type="chain" id="PRO_5014798529" evidence="1">
    <location>
        <begin position="39"/>
        <end position="121"/>
    </location>
</feature>
<evidence type="ECO:0000256" key="1">
    <source>
        <dbReference type="SAM" id="SignalP"/>
    </source>
</evidence>
<keyword evidence="1" id="KW-0732">Signal</keyword>
<feature type="signal peptide" evidence="1">
    <location>
        <begin position="1"/>
        <end position="38"/>
    </location>
</feature>
<evidence type="ECO:0000313" key="2">
    <source>
        <dbReference type="EMBL" id="MBW30920.1"/>
    </source>
</evidence>
<accession>A0A2M3ZR48</accession>
<organism evidence="2">
    <name type="scientific">Anopheles braziliensis</name>
    <dbReference type="NCBI Taxonomy" id="58242"/>
    <lineage>
        <taxon>Eukaryota</taxon>
        <taxon>Metazoa</taxon>
        <taxon>Ecdysozoa</taxon>
        <taxon>Arthropoda</taxon>
        <taxon>Hexapoda</taxon>
        <taxon>Insecta</taxon>
        <taxon>Pterygota</taxon>
        <taxon>Neoptera</taxon>
        <taxon>Endopterygota</taxon>
        <taxon>Diptera</taxon>
        <taxon>Nematocera</taxon>
        <taxon>Culicoidea</taxon>
        <taxon>Culicidae</taxon>
        <taxon>Anophelinae</taxon>
        <taxon>Anopheles</taxon>
    </lineage>
</organism>
<proteinExistence type="predicted"/>
<name>A0A2M3ZR48_9DIPT</name>
<sequence>MPCASVFSSSRASRAGPFPASLFVLRFHLFWFPSGVLSVSFPSSPLSISLPSSHRWPPGLRCSLLPCAPLPSSWPYQLRLISLYFLVWVSGPVPRPPHLHPCSRGSCPATCSGNPPSSSTV</sequence>
<reference evidence="2" key="1">
    <citation type="submission" date="2018-01" db="EMBL/GenBank/DDBJ databases">
        <title>An insight into the sialome of Amazonian anophelines.</title>
        <authorList>
            <person name="Ribeiro J.M."/>
            <person name="Scarpassa V."/>
            <person name="Calvo E."/>
        </authorList>
    </citation>
    <scope>NUCLEOTIDE SEQUENCE</scope>
    <source>
        <tissue evidence="2">Salivary glands</tissue>
    </source>
</reference>